<evidence type="ECO:0000256" key="2">
    <source>
        <dbReference type="ARBA" id="ARBA00023002"/>
    </source>
</evidence>
<reference evidence="4" key="1">
    <citation type="submission" date="2020-11" db="EMBL/GenBank/DDBJ databases">
        <authorList>
            <person name="Koelle M."/>
            <person name="Horta M.A.C."/>
            <person name="Nowrousian M."/>
            <person name="Ohm R.A."/>
            <person name="Benz P."/>
            <person name="Pilgard A."/>
        </authorList>
    </citation>
    <scope>NUCLEOTIDE SEQUENCE</scope>
    <source>
        <strain evidence="4">FPRL280</strain>
    </source>
</reference>
<dbReference type="InterPro" id="IPR036291">
    <property type="entry name" value="NAD(P)-bd_dom_sf"/>
</dbReference>
<sequence>MSTKVSQAQYTVAIVGATGDLGKYVTAAYLSDQYRTHFSKVIAVVRDPESPGARKLAEAGAELRRIDAANALSSFTRAFSGVDAVVDTVSNAPVKYHDALFDGALQSGVKIYFPSEFGLDYKYAGLSGYGKSVWDEKARHVSRARKLAQNKVKIIELDVGMFVEYVLIVSQKDRALIGFDATNLIFAFAGSPDSKIAVTSKVDIARATAQLSLLALPQDTAVPNVSYRQIADAVERVRGEFGIEPKKVTLKTTDLAPYKATTREEQIRTGTPDLNKLIKILIGEGKVDYSRNNHNELVNPGEKLWKWKSVEDHVRELRGRI</sequence>
<proteinExistence type="predicted"/>
<dbReference type="InterPro" id="IPR008030">
    <property type="entry name" value="NmrA-like"/>
</dbReference>
<comment type="caution">
    <text evidence="4">The sequence shown here is derived from an EMBL/GenBank/DDBJ whole genome shotgun (WGS) entry which is preliminary data.</text>
</comment>
<evidence type="ECO:0000256" key="1">
    <source>
        <dbReference type="ARBA" id="ARBA00022857"/>
    </source>
</evidence>
<dbReference type="PANTHER" id="PTHR47706">
    <property type="entry name" value="NMRA-LIKE FAMILY PROTEIN"/>
    <property type="match status" value="1"/>
</dbReference>
<dbReference type="Proteomes" id="UP000639403">
    <property type="component" value="Unassembled WGS sequence"/>
</dbReference>
<dbReference type="Gene3D" id="3.40.50.720">
    <property type="entry name" value="NAD(P)-binding Rossmann-like Domain"/>
    <property type="match status" value="1"/>
</dbReference>
<name>A0A8H7NUY2_9APHY</name>
<evidence type="ECO:0000313" key="4">
    <source>
        <dbReference type="EMBL" id="KAF9805176.1"/>
    </source>
</evidence>
<feature type="domain" description="NmrA-like" evidence="3">
    <location>
        <begin position="11"/>
        <end position="140"/>
    </location>
</feature>
<gene>
    <name evidence="4" type="ORF">IEO21_09175</name>
</gene>
<evidence type="ECO:0000313" key="5">
    <source>
        <dbReference type="Proteomes" id="UP000639403"/>
    </source>
</evidence>
<dbReference type="PANTHER" id="PTHR47706:SF9">
    <property type="entry name" value="NMRA-LIKE DOMAIN-CONTAINING PROTEIN-RELATED"/>
    <property type="match status" value="1"/>
</dbReference>
<protein>
    <recommendedName>
        <fullName evidence="3">NmrA-like domain-containing protein</fullName>
    </recommendedName>
</protein>
<organism evidence="4 5">
    <name type="scientific">Rhodonia placenta</name>
    <dbReference type="NCBI Taxonomy" id="104341"/>
    <lineage>
        <taxon>Eukaryota</taxon>
        <taxon>Fungi</taxon>
        <taxon>Dikarya</taxon>
        <taxon>Basidiomycota</taxon>
        <taxon>Agaricomycotina</taxon>
        <taxon>Agaricomycetes</taxon>
        <taxon>Polyporales</taxon>
        <taxon>Adustoporiaceae</taxon>
        <taxon>Rhodonia</taxon>
    </lineage>
</organism>
<keyword evidence="1" id="KW-0521">NADP</keyword>
<evidence type="ECO:0000259" key="3">
    <source>
        <dbReference type="Pfam" id="PF05368"/>
    </source>
</evidence>
<dbReference type="EMBL" id="JADOXO010000402">
    <property type="protein sequence ID" value="KAF9805176.1"/>
    <property type="molecule type" value="Genomic_DNA"/>
</dbReference>
<accession>A0A8H7NUY2</accession>
<keyword evidence="2" id="KW-0560">Oxidoreductase</keyword>
<dbReference type="Pfam" id="PF05368">
    <property type="entry name" value="NmrA"/>
    <property type="match status" value="1"/>
</dbReference>
<reference evidence="4" key="2">
    <citation type="journal article" name="Front. Microbiol.">
        <title>Degradative Capacity of Two Strains of Rhodonia placenta: From Phenotype to Genotype.</title>
        <authorList>
            <person name="Kolle M."/>
            <person name="Horta M.A.C."/>
            <person name="Nowrousian M."/>
            <person name="Ohm R.A."/>
            <person name="Benz J.P."/>
            <person name="Pilgard A."/>
        </authorList>
    </citation>
    <scope>NUCLEOTIDE SEQUENCE</scope>
    <source>
        <strain evidence="4">FPRL280</strain>
    </source>
</reference>
<dbReference type="AlphaFoldDB" id="A0A8H7NUY2"/>
<dbReference type="InterPro" id="IPR051609">
    <property type="entry name" value="NmrA/Isoflavone_reductase-like"/>
</dbReference>
<dbReference type="SUPFAM" id="SSF51735">
    <property type="entry name" value="NAD(P)-binding Rossmann-fold domains"/>
    <property type="match status" value="1"/>
</dbReference>
<dbReference type="GO" id="GO:0016491">
    <property type="term" value="F:oxidoreductase activity"/>
    <property type="evidence" value="ECO:0007669"/>
    <property type="project" value="UniProtKB-KW"/>
</dbReference>